<organism evidence="2 4">
    <name type="scientific">Puccinia graminis f. sp. tritici</name>
    <dbReference type="NCBI Taxonomy" id="56615"/>
    <lineage>
        <taxon>Eukaryota</taxon>
        <taxon>Fungi</taxon>
        <taxon>Dikarya</taxon>
        <taxon>Basidiomycota</taxon>
        <taxon>Pucciniomycotina</taxon>
        <taxon>Pucciniomycetes</taxon>
        <taxon>Pucciniales</taxon>
        <taxon>Pucciniaceae</taxon>
        <taxon>Puccinia</taxon>
    </lineage>
</organism>
<sequence>MRPLQLLCILSHHTHTNRMVIILFTFTCNIVMQSIAMYDIPNPGSLSEVNDQINGSYLKHNSTISGPSQEKSENPRNVTVPTNQDYQSILQGGYQPHLGEKRVSDLTDKQFNSVFCGGDSGEAQRKELEKITDTLHRLREARDNPQVLEAHQALKLYLWKEIQQAENLLENMRAWLIGIFDQKDLEPDQFKLAKELKKGLRREEEQLWEDIWKSEEEDYRFKKKTQGFFGYFYSLWKFFFDNQHWESQQLRQSLRKILSQLPHRVLMEEERIIMQLEKVQKAGFQITWQEQRLARKISEMSQKLSPANSDINYFIPLDLDEGTLLETIGHRTVAVRRQEQVHGLEEKLRKTLKTDQLHGINPEDQKFILNELQELIKKEKDGLGWTDDDVEWMKSLENESKQLEKKKISKLHQLVAALKIQKLHNKKSRLSQLATDLQIRKAFNVLEANAHHPMTPEKLALHLKLGQKITNLYVNSTSERLPHQELTASEIKEIKQLARHYDRMKEQLKFPLHPDLKEVTRKQLENELLSPEKAAMHRLNQMKYTEGIDSNQHQLLDKLEHGIKHLEIGPEELRWAENHRKRRLAISQSDKAKEVEQILKGTPEYHYISGPHGRDIKVELYNKALYFTPLWEFRVHHKPTDLIKGMLIPPESKLPAFEHLQSRFLTFAERCKVMIHSHEFQAALKTPPESLEGLALERLHHLIHETHAGLNPFEAKIHHSLSSNKYLDVSTTEAKDTIKKLAVEQKLITTLRPSKGDNELANKLAKNIKLAELNQADLEKLKHLLPDELNQLGGLISIAQFDHLSYEKFKKSSQFFKIVQLLQNSSDRIKFKQNISINSDSPMNLFSREAKLQDLQHSKFLSQISKIKSIYHTHFQDKKFNLILKPNLNDKPILSLNKSQKLPT</sequence>
<dbReference type="OrthoDB" id="2497898at2759"/>
<dbReference type="Proteomes" id="UP000325313">
    <property type="component" value="Unassembled WGS sequence"/>
</dbReference>
<evidence type="ECO:0000313" key="5">
    <source>
        <dbReference type="Proteomes" id="UP000325313"/>
    </source>
</evidence>
<evidence type="ECO:0000256" key="1">
    <source>
        <dbReference type="SAM" id="Coils"/>
    </source>
</evidence>
<keyword evidence="4" id="KW-1185">Reference proteome</keyword>
<reference evidence="4 5" key="1">
    <citation type="submission" date="2019-05" db="EMBL/GenBank/DDBJ databases">
        <title>Emergence of the Ug99 lineage of the wheat stem rust pathogen through somatic hybridization.</title>
        <authorList>
            <person name="Li F."/>
            <person name="Upadhyaya N.M."/>
            <person name="Sperschneider J."/>
            <person name="Matny O."/>
            <person name="Nguyen-Phuc H."/>
            <person name="Mago R."/>
            <person name="Raley C."/>
            <person name="Miller M.E."/>
            <person name="Silverstein K.A.T."/>
            <person name="Henningsen E."/>
            <person name="Hirsch C.D."/>
            <person name="Visser B."/>
            <person name="Pretorius Z.A."/>
            <person name="Steffenson B.J."/>
            <person name="Schwessinger B."/>
            <person name="Dodds P.N."/>
            <person name="Figueroa M."/>
        </authorList>
    </citation>
    <scope>NUCLEOTIDE SEQUENCE [LARGE SCALE GENOMIC DNA]</scope>
    <source>
        <strain evidence="2">21-0</strain>
        <strain evidence="3 5">Ug99</strain>
    </source>
</reference>
<keyword evidence="1" id="KW-0175">Coiled coil</keyword>
<dbReference type="AlphaFoldDB" id="A0A5B0LNP8"/>
<dbReference type="EMBL" id="VDEP01000108">
    <property type="protein sequence ID" value="KAA1130473.1"/>
    <property type="molecule type" value="Genomic_DNA"/>
</dbReference>
<protein>
    <submittedName>
        <fullName evidence="2">Uncharacterized protein</fullName>
    </submittedName>
</protein>
<dbReference type="Proteomes" id="UP000324748">
    <property type="component" value="Unassembled WGS sequence"/>
</dbReference>
<name>A0A5B0LNP8_PUCGR</name>
<gene>
    <name evidence="2" type="ORF">PGT21_017693</name>
    <name evidence="3" type="ORF">PGTUg99_002966</name>
</gene>
<dbReference type="EMBL" id="VSWC01000196">
    <property type="protein sequence ID" value="KAA1065995.1"/>
    <property type="molecule type" value="Genomic_DNA"/>
</dbReference>
<feature type="coiled-coil region" evidence="1">
    <location>
        <begin position="393"/>
        <end position="440"/>
    </location>
</feature>
<evidence type="ECO:0000313" key="2">
    <source>
        <dbReference type="EMBL" id="KAA1065995.1"/>
    </source>
</evidence>
<evidence type="ECO:0000313" key="3">
    <source>
        <dbReference type="EMBL" id="KAA1130473.1"/>
    </source>
</evidence>
<evidence type="ECO:0000313" key="4">
    <source>
        <dbReference type="Proteomes" id="UP000324748"/>
    </source>
</evidence>
<accession>A0A5B0LNP8</accession>
<comment type="caution">
    <text evidence="2">The sequence shown here is derived from an EMBL/GenBank/DDBJ whole genome shotgun (WGS) entry which is preliminary data.</text>
</comment>
<proteinExistence type="predicted"/>